<sequence length="88" mass="9492">MLSLSQLLVLDAATDASECGVAINLTGNMQCLEEYALYVNTSFGIPEKMNIIIMAVETVPIDTEFYVSLGTGDLDIIGTPSCCRNKQL</sequence>
<name>A0A7J7JGY2_BUGNE</name>
<keyword evidence="1" id="KW-0732">Signal</keyword>
<evidence type="ECO:0000313" key="3">
    <source>
        <dbReference type="Proteomes" id="UP000593567"/>
    </source>
</evidence>
<dbReference type="AlphaFoldDB" id="A0A7J7JGY2"/>
<organism evidence="2 3">
    <name type="scientific">Bugula neritina</name>
    <name type="common">Brown bryozoan</name>
    <name type="synonym">Sertularia neritina</name>
    <dbReference type="NCBI Taxonomy" id="10212"/>
    <lineage>
        <taxon>Eukaryota</taxon>
        <taxon>Metazoa</taxon>
        <taxon>Spiralia</taxon>
        <taxon>Lophotrochozoa</taxon>
        <taxon>Bryozoa</taxon>
        <taxon>Gymnolaemata</taxon>
        <taxon>Cheilostomatida</taxon>
        <taxon>Flustrina</taxon>
        <taxon>Buguloidea</taxon>
        <taxon>Bugulidae</taxon>
        <taxon>Bugula</taxon>
    </lineage>
</organism>
<comment type="caution">
    <text evidence="2">The sequence shown here is derived from an EMBL/GenBank/DDBJ whole genome shotgun (WGS) entry which is preliminary data.</text>
</comment>
<gene>
    <name evidence="2" type="ORF">EB796_016326</name>
</gene>
<keyword evidence="3" id="KW-1185">Reference proteome</keyword>
<dbReference type="EMBL" id="VXIV02002465">
    <property type="protein sequence ID" value="KAF6025365.1"/>
    <property type="molecule type" value="Genomic_DNA"/>
</dbReference>
<dbReference type="Proteomes" id="UP000593567">
    <property type="component" value="Unassembled WGS sequence"/>
</dbReference>
<feature type="chain" id="PRO_5029532649" evidence="1">
    <location>
        <begin position="17"/>
        <end position="88"/>
    </location>
</feature>
<evidence type="ECO:0000256" key="1">
    <source>
        <dbReference type="SAM" id="SignalP"/>
    </source>
</evidence>
<proteinExistence type="predicted"/>
<accession>A0A7J7JGY2</accession>
<evidence type="ECO:0000313" key="2">
    <source>
        <dbReference type="EMBL" id="KAF6025365.1"/>
    </source>
</evidence>
<feature type="signal peptide" evidence="1">
    <location>
        <begin position="1"/>
        <end position="16"/>
    </location>
</feature>
<reference evidence="2" key="1">
    <citation type="submission" date="2020-06" db="EMBL/GenBank/DDBJ databases">
        <title>Draft genome of Bugula neritina, a colonial animal packing powerful symbionts and potential medicines.</title>
        <authorList>
            <person name="Rayko M."/>
        </authorList>
    </citation>
    <scope>NUCLEOTIDE SEQUENCE [LARGE SCALE GENOMIC DNA]</scope>
    <source>
        <strain evidence="2">Kwan_BN1</strain>
    </source>
</reference>
<protein>
    <submittedName>
        <fullName evidence="2">Uncharacterized protein</fullName>
    </submittedName>
</protein>